<protein>
    <recommendedName>
        <fullName evidence="3 9">Glutamyl-tRNA reductase</fullName>
        <shortName evidence="9">GluTR</shortName>
        <ecNumber evidence="3 9">1.2.1.70</ecNumber>
    </recommendedName>
</protein>
<dbReference type="Pfam" id="PF05201">
    <property type="entry name" value="GlutR_N"/>
    <property type="match status" value="1"/>
</dbReference>
<feature type="region of interest" description="Disordered" evidence="11">
    <location>
        <begin position="376"/>
        <end position="472"/>
    </location>
</feature>
<dbReference type="PROSITE" id="PS00747">
    <property type="entry name" value="GLUTR"/>
    <property type="match status" value="1"/>
</dbReference>
<dbReference type="PANTHER" id="PTHR43013">
    <property type="entry name" value="GLUTAMYL-TRNA REDUCTASE"/>
    <property type="match status" value="1"/>
</dbReference>
<comment type="similarity">
    <text evidence="7">Belongs to the Rv1128c/1148c/1588c/1702c/1945/3466 family.</text>
</comment>
<evidence type="ECO:0000256" key="11">
    <source>
        <dbReference type="SAM" id="MobiDB-lite"/>
    </source>
</evidence>
<feature type="domain" description="HNH nuclease" evidence="12">
    <location>
        <begin position="326"/>
        <end position="377"/>
    </location>
</feature>
<name>A0ABW3N196_9MICO</name>
<keyword evidence="6 9" id="KW-0627">Porphyrin biosynthesis</keyword>
<evidence type="ECO:0000256" key="6">
    <source>
        <dbReference type="ARBA" id="ARBA00023244"/>
    </source>
</evidence>
<dbReference type="SUPFAM" id="SSF69742">
    <property type="entry name" value="Glutamyl tRNA-reductase catalytic, N-terminal domain"/>
    <property type="match status" value="1"/>
</dbReference>
<comment type="function">
    <text evidence="9">Catalyzes the NADPH-dependent reduction of glutamyl-tRNA(Glu) to glutamate 1-semialdehyde (GSA).</text>
</comment>
<comment type="miscellaneous">
    <text evidence="9">During catalysis, the active site Cys acts as a nucleophile attacking the alpha-carbonyl group of tRNA-bound glutamate with the formation of a thioester intermediate between enzyme and glutamate, and the concomitant release of tRNA(Glu). The thioester intermediate is finally reduced by direct hydride transfer from NADPH, to form the product GSA.</text>
</comment>
<feature type="compositionally biased region" description="Low complexity" evidence="11">
    <location>
        <begin position="376"/>
        <end position="386"/>
    </location>
</feature>
<feature type="compositionally biased region" description="Pro residues" evidence="11">
    <location>
        <begin position="387"/>
        <end position="400"/>
    </location>
</feature>
<feature type="compositionally biased region" description="Basic and acidic residues" evidence="11">
    <location>
        <begin position="430"/>
        <end position="441"/>
    </location>
</feature>
<dbReference type="InterPro" id="IPR036291">
    <property type="entry name" value="NAD(P)-bd_dom_sf"/>
</dbReference>
<comment type="caution">
    <text evidence="13">The sequence shown here is derived from an EMBL/GenBank/DDBJ whole genome shotgun (WGS) entry which is preliminary data.</text>
</comment>
<feature type="binding site" evidence="9">
    <location>
        <position position="620"/>
    </location>
    <ligand>
        <name>substrate</name>
    </ligand>
</feature>
<feature type="binding site" evidence="9">
    <location>
        <begin position="614"/>
        <end position="616"/>
    </location>
    <ligand>
        <name>substrate</name>
    </ligand>
</feature>
<evidence type="ECO:0000256" key="7">
    <source>
        <dbReference type="ARBA" id="ARBA00023450"/>
    </source>
</evidence>
<dbReference type="GO" id="GO:0008883">
    <property type="term" value="F:glutamyl-tRNA reductase activity"/>
    <property type="evidence" value="ECO:0007669"/>
    <property type="project" value="UniProtKB-EC"/>
</dbReference>
<keyword evidence="4 9" id="KW-0521">NADP</keyword>
<evidence type="ECO:0000259" key="12">
    <source>
        <dbReference type="SMART" id="SM00507"/>
    </source>
</evidence>
<evidence type="ECO:0000256" key="10">
    <source>
        <dbReference type="RuleBase" id="RU000584"/>
    </source>
</evidence>
<dbReference type="InterPro" id="IPR006151">
    <property type="entry name" value="Shikm_DH/Glu-tRNA_Rdtase"/>
</dbReference>
<keyword evidence="5 9" id="KW-0560">Oxidoreductase</keyword>
<evidence type="ECO:0000256" key="2">
    <source>
        <dbReference type="ARBA" id="ARBA00005916"/>
    </source>
</evidence>
<evidence type="ECO:0000313" key="14">
    <source>
        <dbReference type="Proteomes" id="UP001597046"/>
    </source>
</evidence>
<dbReference type="Proteomes" id="UP001597046">
    <property type="component" value="Unassembled WGS sequence"/>
</dbReference>
<feature type="binding site" evidence="9">
    <location>
        <position position="609"/>
    </location>
    <ligand>
        <name>substrate</name>
    </ligand>
</feature>
<feature type="compositionally biased region" description="Basic and acidic residues" evidence="11">
    <location>
        <begin position="202"/>
        <end position="228"/>
    </location>
</feature>
<dbReference type="Pfam" id="PF01844">
    <property type="entry name" value="HNH"/>
    <property type="match status" value="1"/>
</dbReference>
<comment type="similarity">
    <text evidence="2 9 10">Belongs to the glutamyl-tRNA reductase family.</text>
</comment>
<dbReference type="Pfam" id="PF01488">
    <property type="entry name" value="Shikimate_DH"/>
    <property type="match status" value="1"/>
</dbReference>
<dbReference type="NCBIfam" id="TIGR01035">
    <property type="entry name" value="hemA"/>
    <property type="match status" value="1"/>
</dbReference>
<reference evidence="14" key="1">
    <citation type="journal article" date="2019" name="Int. J. Syst. Evol. Microbiol.">
        <title>The Global Catalogue of Microorganisms (GCM) 10K type strain sequencing project: providing services to taxonomists for standard genome sequencing and annotation.</title>
        <authorList>
            <consortium name="The Broad Institute Genomics Platform"/>
            <consortium name="The Broad Institute Genome Sequencing Center for Infectious Disease"/>
            <person name="Wu L."/>
            <person name="Ma J."/>
        </authorList>
    </citation>
    <scope>NUCLEOTIDE SEQUENCE [LARGE SCALE GENOMIC DNA]</scope>
    <source>
        <strain evidence="14">CCUG 57508</strain>
    </source>
</reference>
<dbReference type="Pfam" id="PF02720">
    <property type="entry name" value="DUF222"/>
    <property type="match status" value="1"/>
</dbReference>
<evidence type="ECO:0000256" key="4">
    <source>
        <dbReference type="ARBA" id="ARBA00022857"/>
    </source>
</evidence>
<feature type="binding site" evidence="9">
    <location>
        <begin position="689"/>
        <end position="694"/>
    </location>
    <ligand>
        <name>NADP(+)</name>
        <dbReference type="ChEBI" id="CHEBI:58349"/>
    </ligand>
</feature>
<comment type="pathway">
    <text evidence="1 9 10">Porphyrin-containing compound metabolism; protoporphyrin-IX biosynthesis; 5-aminolevulinate from L-glutamyl-tRNA(Glu): step 1/2.</text>
</comment>
<proteinExistence type="inferred from homology"/>
<comment type="subunit">
    <text evidence="9">Homodimer.</text>
</comment>
<dbReference type="Pfam" id="PF00745">
    <property type="entry name" value="GlutR_dimer"/>
    <property type="match status" value="1"/>
</dbReference>
<feature type="region of interest" description="Disordered" evidence="11">
    <location>
        <begin position="202"/>
        <end position="233"/>
    </location>
</feature>
<evidence type="ECO:0000256" key="1">
    <source>
        <dbReference type="ARBA" id="ARBA00005059"/>
    </source>
</evidence>
<feature type="site" description="Important for activity" evidence="9">
    <location>
        <position position="599"/>
    </location>
</feature>
<organism evidence="13 14">
    <name type="scientific">Terrabacter terrigena</name>
    <dbReference type="NCBI Taxonomy" id="574718"/>
    <lineage>
        <taxon>Bacteria</taxon>
        <taxon>Bacillati</taxon>
        <taxon>Actinomycetota</taxon>
        <taxon>Actinomycetes</taxon>
        <taxon>Micrococcales</taxon>
        <taxon>Intrasporangiaceae</taxon>
        <taxon>Terrabacter</taxon>
    </lineage>
</organism>
<dbReference type="InterPro" id="IPR015895">
    <property type="entry name" value="4pyrrol_synth_GluRdtase_N"/>
</dbReference>
<dbReference type="CDD" id="cd00085">
    <property type="entry name" value="HNHc"/>
    <property type="match status" value="1"/>
</dbReference>
<dbReference type="Gene3D" id="3.30.460.30">
    <property type="entry name" value="Glutamyl-tRNA reductase, N-terminal domain"/>
    <property type="match status" value="1"/>
</dbReference>
<gene>
    <name evidence="9 13" type="primary">hemA</name>
    <name evidence="13" type="ORF">ACFQ2V_20395</name>
</gene>
<dbReference type="SUPFAM" id="SSF51735">
    <property type="entry name" value="NAD(P)-binding Rossmann-fold domains"/>
    <property type="match status" value="1"/>
</dbReference>
<dbReference type="SMART" id="SM00507">
    <property type="entry name" value="HNHc"/>
    <property type="match status" value="1"/>
</dbReference>
<evidence type="ECO:0000256" key="8">
    <source>
        <dbReference type="ARBA" id="ARBA00047464"/>
    </source>
</evidence>
<dbReference type="InterPro" id="IPR036453">
    <property type="entry name" value="GluRdtase_dimer_dom_sf"/>
</dbReference>
<evidence type="ECO:0000313" key="13">
    <source>
        <dbReference type="EMBL" id="MFD1056673.1"/>
    </source>
</evidence>
<dbReference type="InterPro" id="IPR003870">
    <property type="entry name" value="DUF222"/>
</dbReference>
<dbReference type="InterPro" id="IPR036343">
    <property type="entry name" value="GluRdtase_N_sf"/>
</dbReference>
<evidence type="ECO:0000256" key="5">
    <source>
        <dbReference type="ARBA" id="ARBA00023002"/>
    </source>
</evidence>
<feature type="active site" description="Nucleophile" evidence="9">
    <location>
        <position position="550"/>
    </location>
</feature>
<dbReference type="HAMAP" id="MF_00087">
    <property type="entry name" value="Glu_tRNA_reductase"/>
    <property type="match status" value="1"/>
</dbReference>
<keyword evidence="14" id="KW-1185">Reference proteome</keyword>
<comment type="catalytic activity">
    <reaction evidence="8 9 10">
        <text>(S)-4-amino-5-oxopentanoate + tRNA(Glu) + NADP(+) = L-glutamyl-tRNA(Glu) + NADPH + H(+)</text>
        <dbReference type="Rhea" id="RHEA:12344"/>
        <dbReference type="Rhea" id="RHEA-COMP:9663"/>
        <dbReference type="Rhea" id="RHEA-COMP:9680"/>
        <dbReference type="ChEBI" id="CHEBI:15378"/>
        <dbReference type="ChEBI" id="CHEBI:57501"/>
        <dbReference type="ChEBI" id="CHEBI:57783"/>
        <dbReference type="ChEBI" id="CHEBI:58349"/>
        <dbReference type="ChEBI" id="CHEBI:78442"/>
        <dbReference type="ChEBI" id="CHEBI:78520"/>
        <dbReference type="EC" id="1.2.1.70"/>
    </reaction>
</comment>
<dbReference type="EMBL" id="JBHTKH010000023">
    <property type="protein sequence ID" value="MFD1056673.1"/>
    <property type="molecule type" value="Genomic_DNA"/>
</dbReference>
<dbReference type="InterPro" id="IPR000343">
    <property type="entry name" value="4pyrrol_synth_GluRdtase"/>
</dbReference>
<feature type="compositionally biased region" description="Pro residues" evidence="11">
    <location>
        <begin position="412"/>
        <end position="429"/>
    </location>
</feature>
<dbReference type="PANTHER" id="PTHR43013:SF1">
    <property type="entry name" value="GLUTAMYL-TRNA REDUCTASE"/>
    <property type="match status" value="1"/>
</dbReference>
<dbReference type="SUPFAM" id="SSF69075">
    <property type="entry name" value="Glutamyl tRNA-reductase dimerization domain"/>
    <property type="match status" value="1"/>
</dbReference>
<accession>A0ABW3N196</accession>
<dbReference type="EC" id="1.2.1.70" evidence="3 9"/>
<dbReference type="InterPro" id="IPR015896">
    <property type="entry name" value="4pyrrol_synth_GluRdtase_dimer"/>
</dbReference>
<feature type="binding site" evidence="9">
    <location>
        <begin position="549"/>
        <end position="552"/>
    </location>
    <ligand>
        <name>substrate</name>
    </ligand>
</feature>
<evidence type="ECO:0000256" key="9">
    <source>
        <dbReference type="HAMAP-Rule" id="MF_00087"/>
    </source>
</evidence>
<dbReference type="InterPro" id="IPR002711">
    <property type="entry name" value="HNH"/>
</dbReference>
<feature type="region of interest" description="Disordered" evidence="11">
    <location>
        <begin position="908"/>
        <end position="941"/>
    </location>
</feature>
<dbReference type="RefSeq" id="WP_386054781.1">
    <property type="nucleotide sequence ID" value="NZ_JBHTKH010000023.1"/>
</dbReference>
<dbReference type="InterPro" id="IPR018214">
    <property type="entry name" value="GluRdtase_CS"/>
</dbReference>
<comment type="domain">
    <text evidence="9">Possesses an unusual extended V-shaped dimeric structure with each monomer consisting of three distinct domains arranged along a curved 'spinal' alpha-helix. The N-terminal catalytic domain specifically recognizes the glutamate moiety of the substrate. The second domain is the NADPH-binding domain, and the third C-terminal domain is responsible for dimerization.</text>
</comment>
<evidence type="ECO:0000256" key="3">
    <source>
        <dbReference type="ARBA" id="ARBA00012970"/>
    </source>
</evidence>
<dbReference type="InterPro" id="IPR003615">
    <property type="entry name" value="HNH_nuc"/>
</dbReference>
<sequence length="941" mass="99666">MSSAQQIEQDWDHVASLAADLHDAHARLVDFVGTVLTEGSWQAAGLRSPEHWLMLRAGLSRGQAAAVLLLARRADELPATSTALREGRISLDQAAVVARHTPPEFDTTVAELAQHATVTQLQRTVTRYDFTLQPRTVDDHGHVLPGEQDAQAGTAPEPVEPATLTMGYTDGRFRLRYDAPAHLGALVEAALTDAKDHLFHTTRARNDNDSTRDATRDGDVLDPDHHVTDGGPPRITWAEALTLVATRSLDTAGTSGDTRGSGGAARRARYRVQVHLDTDGGWLTGRPRLPRHIIDGLTCDGTLTPVWQTHGHPVNVGRTQRVVPHRTRTLVLDRDRGCRYPGCTTTGHLEIHHQRHWRDGGPTDTTNLLALCPSTTTATTAASSPSPATPPNPTDSPSPPTTACTSAHPNHHPPSAPSPTPTRPPMPPEPGHRPQAAHDRGSAGPTPPPPAAPSTCTSSTSPPPDQPGPGTALKIFWRSAVYGAGAGSEVRTRSNGGEGVTGRLVMVGVSHRDVPHEVLERMAVRHTDLPAFLGVLREHGYDEAVVLSTCSRTEVYAVCAPGQHGASHLRELLTSRAELHGATSDPVLEVRTGAHLIEHLFRVTAGLESRVVGEADVQAQVRRAFRSAQTAGTTGPLLQRLFPAALRSAERAHAHAELGQWNRSLACRAVDIGLERVVGVTSPRTLVVGSGQMAAAALARLTSLDRPARVAARNEAYAARLAGPDSVCSLDSLVNEIRQADLLICATSAAEAVVTAGHVHAAMLGRANPLTIVDLSVPRNVDPAVARAKRVEVVELAALHDDARNNPETLAAVQQARTLVTAASNRFVDDLAARAAGPLIRALREQVESTCREELLRRSPGLAPESVGPVAHALAGRLLHAPTLALRAAAASGDTAAVDQIAAAFGLPPRQPVPAGHVDQLETPLGPGPARDVADESEPAA</sequence>
<dbReference type="Gene3D" id="3.40.50.720">
    <property type="entry name" value="NAD(P)-binding Rossmann-like Domain"/>
    <property type="match status" value="1"/>
</dbReference>